<dbReference type="PANTHER" id="PTHR12969">
    <property type="entry name" value="NGD5/OSM-6/IFT52"/>
    <property type="match status" value="1"/>
</dbReference>
<keyword evidence="3" id="KW-0347">Helicase</keyword>
<keyword evidence="3" id="KW-0378">Hydrolase</keyword>
<organism evidence="3 6">
    <name type="scientific">Staphylococcus caeli</name>
    <dbReference type="NCBI Taxonomy" id="2201815"/>
    <lineage>
        <taxon>Bacteria</taxon>
        <taxon>Bacillati</taxon>
        <taxon>Bacillota</taxon>
        <taxon>Bacilli</taxon>
        <taxon>Bacillales</taxon>
        <taxon>Staphylococcaceae</taxon>
        <taxon>Staphylococcus</taxon>
    </lineage>
</organism>
<feature type="compositionally biased region" description="Basic and acidic residues" evidence="1">
    <location>
        <begin position="292"/>
        <end position="311"/>
    </location>
</feature>
<dbReference type="SUPFAM" id="SSF52317">
    <property type="entry name" value="Class I glutamine amidotransferase-like"/>
    <property type="match status" value="1"/>
</dbReference>
<evidence type="ECO:0000313" key="5">
    <source>
        <dbReference type="Proteomes" id="UP000095412"/>
    </source>
</evidence>
<accession>A0A1D4LMD9</accession>
<reference evidence="4 5" key="2">
    <citation type="submission" date="2016-09" db="EMBL/GenBank/DDBJ databases">
        <authorList>
            <consortium name="Pathogen Informatics"/>
            <person name="Sun Q."/>
            <person name="Inoue M."/>
        </authorList>
    </citation>
    <scope>NUCLEOTIDE SEQUENCE [LARGE SCALE GENOMIC DNA]</scope>
    <source>
        <strain evidence="4 5">82C</strain>
    </source>
</reference>
<dbReference type="EMBL" id="FMPG01000002">
    <property type="protein sequence ID" value="SCS65632.1"/>
    <property type="molecule type" value="Genomic_DNA"/>
</dbReference>
<feature type="compositionally biased region" description="Polar residues" evidence="1">
    <location>
        <begin position="356"/>
        <end position="365"/>
    </location>
</feature>
<dbReference type="GO" id="GO:0004386">
    <property type="term" value="F:helicase activity"/>
    <property type="evidence" value="ECO:0007669"/>
    <property type="project" value="UniProtKB-KW"/>
</dbReference>
<evidence type="ECO:0000313" key="6">
    <source>
        <dbReference type="Proteomes" id="UP000095768"/>
    </source>
</evidence>
<protein>
    <submittedName>
        <fullName evidence="3 4">Nucleic acid binding OB-fold tRNA /helicase-type</fullName>
    </submittedName>
</protein>
<dbReference type="InterPro" id="IPR039975">
    <property type="entry name" value="IFT52"/>
</dbReference>
<feature type="chain" id="PRO_5009841399" evidence="2">
    <location>
        <begin position="28"/>
        <end position="530"/>
    </location>
</feature>
<dbReference type="RefSeq" id="WP_069995464.1">
    <property type="nucleotide sequence ID" value="NZ_FMPG01000002.1"/>
</dbReference>
<evidence type="ECO:0000256" key="1">
    <source>
        <dbReference type="SAM" id="MobiDB-lite"/>
    </source>
</evidence>
<feature type="compositionally biased region" description="Gly residues" evidence="1">
    <location>
        <begin position="393"/>
        <end position="403"/>
    </location>
</feature>
<dbReference type="PANTHER" id="PTHR12969:SF7">
    <property type="entry name" value="INTRAFLAGELLAR TRANSPORT PROTEIN 52 HOMOLOG"/>
    <property type="match status" value="1"/>
</dbReference>
<keyword evidence="2" id="KW-0732">Signal</keyword>
<feature type="region of interest" description="Disordered" evidence="1">
    <location>
        <begin position="291"/>
        <end position="311"/>
    </location>
</feature>
<evidence type="ECO:0000256" key="2">
    <source>
        <dbReference type="SAM" id="SignalP"/>
    </source>
</evidence>
<dbReference type="Proteomes" id="UP000095768">
    <property type="component" value="Unassembled WGS sequence"/>
</dbReference>
<keyword evidence="3" id="KW-0067">ATP-binding</keyword>
<feature type="signal peptide" evidence="2">
    <location>
        <begin position="1"/>
        <end position="27"/>
    </location>
</feature>
<sequence>MKKSYRLLSSLLITSAITLISVSTMQAAEESAPTIGQNQNGEVLFDNTHGQTAGAADWVIDGGFSDYANSIAQQGYQVKELRGESNITPEALSGKKMLVIPEANIPFKQTEQQAMVDYVKQGGNIVFIADHYNADRNLNRIDSSEAMNGYRRGAFADITKDMSKDEKSSKAMQGVKSSDWLSDNFGIRFRYNALGDMNTTNLVKGKDGLGITDNVSSLSIHAGSTLAITNPELAKGIAYAPDNLDQSKKWSHAVDQGVYAGGGKDEGPYAAVSKVGKGKAAFIGDSSLVEDSSPKYKREDTGQSKKTYDGFKEENNGQFLQNLTKWLNKSDDSQSIKDMGVTLDSKTPLKDFEVPANSTETQAEPWSQPRPNYKWYDRSTFAAGSYGSEKQGNTGGSGDGNTGGDTNTPTDQGGSSGTIQNVAFELPEHLKSGEAFKVNVNIKSNQSTSTLKDLKLGIYTENGTQIGQFSSDGKNFSPAGYSDSQTVKTDGSGNATLTLSAKIIKDQHGQANIRIKQGKKALNTQTITID</sequence>
<evidence type="ECO:0000313" key="3">
    <source>
        <dbReference type="EMBL" id="SCS65632.1"/>
    </source>
</evidence>
<feature type="region of interest" description="Disordered" evidence="1">
    <location>
        <begin position="348"/>
        <end position="418"/>
    </location>
</feature>
<dbReference type="InterPro" id="IPR029062">
    <property type="entry name" value="Class_I_gatase-like"/>
</dbReference>
<keyword evidence="3" id="KW-0547">Nucleotide-binding</keyword>
<dbReference type="AlphaFoldDB" id="A0A1D4LMD9"/>
<dbReference type="EMBL" id="FMPI01000007">
    <property type="protein sequence ID" value="SCS87243.1"/>
    <property type="molecule type" value="Genomic_DNA"/>
</dbReference>
<keyword evidence="5" id="KW-1185">Reference proteome</keyword>
<dbReference type="OrthoDB" id="9801679at2"/>
<evidence type="ECO:0000313" key="4">
    <source>
        <dbReference type="EMBL" id="SCS87243.1"/>
    </source>
</evidence>
<gene>
    <name evidence="3" type="ORF">SAMEA2297795_00910</name>
    <name evidence="4" type="ORF">SAMEA2297796_01293</name>
</gene>
<name>A0A1D4LMD9_9STAP</name>
<feature type="compositionally biased region" description="Low complexity" evidence="1">
    <location>
        <begin position="404"/>
        <end position="413"/>
    </location>
</feature>
<dbReference type="Proteomes" id="UP000095412">
    <property type="component" value="Unassembled WGS sequence"/>
</dbReference>
<reference evidence="3 6" key="1">
    <citation type="submission" date="2016-09" db="EMBL/GenBank/DDBJ databases">
        <authorList>
            <consortium name="Pathogen Informatics"/>
        </authorList>
    </citation>
    <scope>NUCLEOTIDE SEQUENCE [LARGE SCALE GENOMIC DNA]</scope>
    <source>
        <strain evidence="3 6">82B</strain>
    </source>
</reference>
<proteinExistence type="predicted"/>